<evidence type="ECO:0000313" key="2">
    <source>
        <dbReference type="Proteomes" id="UP001516023"/>
    </source>
</evidence>
<sequence length="109" mass="11999">MSHVSKINRCLITENQSNQTTSMAMQQLYLQTTNKPTNQQTSNTFPAINGAATYLEDQGSGEPRNGVRGAVQVIISHRIDANICFVGPKWYCLENNKLCKPSVLIGPSD</sequence>
<organism evidence="1 2">
    <name type="scientific">Cyclotella cryptica</name>
    <dbReference type="NCBI Taxonomy" id="29204"/>
    <lineage>
        <taxon>Eukaryota</taxon>
        <taxon>Sar</taxon>
        <taxon>Stramenopiles</taxon>
        <taxon>Ochrophyta</taxon>
        <taxon>Bacillariophyta</taxon>
        <taxon>Coscinodiscophyceae</taxon>
        <taxon>Thalassiosirophycidae</taxon>
        <taxon>Stephanodiscales</taxon>
        <taxon>Stephanodiscaceae</taxon>
        <taxon>Cyclotella</taxon>
    </lineage>
</organism>
<dbReference type="AlphaFoldDB" id="A0ABD3Q0T0"/>
<name>A0ABD3Q0T0_9STRA</name>
<reference evidence="1 2" key="1">
    <citation type="journal article" date="2020" name="G3 (Bethesda)">
        <title>Improved Reference Genome for Cyclotella cryptica CCMP332, a Model for Cell Wall Morphogenesis, Salinity Adaptation, and Lipid Production in Diatoms (Bacillariophyta).</title>
        <authorList>
            <person name="Roberts W.R."/>
            <person name="Downey K.M."/>
            <person name="Ruck E.C."/>
            <person name="Traller J.C."/>
            <person name="Alverson A.J."/>
        </authorList>
    </citation>
    <scope>NUCLEOTIDE SEQUENCE [LARGE SCALE GENOMIC DNA]</scope>
    <source>
        <strain evidence="1 2">CCMP332</strain>
    </source>
</reference>
<protein>
    <submittedName>
        <fullName evidence="1">Uncharacterized protein</fullName>
    </submittedName>
</protein>
<dbReference type="EMBL" id="JABMIG020000085">
    <property type="protein sequence ID" value="KAL3793975.1"/>
    <property type="molecule type" value="Genomic_DNA"/>
</dbReference>
<keyword evidence="2" id="KW-1185">Reference proteome</keyword>
<proteinExistence type="predicted"/>
<accession>A0ABD3Q0T0</accession>
<comment type="caution">
    <text evidence="1">The sequence shown here is derived from an EMBL/GenBank/DDBJ whole genome shotgun (WGS) entry which is preliminary data.</text>
</comment>
<gene>
    <name evidence="1" type="ORF">HJC23_009458</name>
</gene>
<dbReference type="Proteomes" id="UP001516023">
    <property type="component" value="Unassembled WGS sequence"/>
</dbReference>
<evidence type="ECO:0000313" key="1">
    <source>
        <dbReference type="EMBL" id="KAL3793975.1"/>
    </source>
</evidence>